<dbReference type="RefSeq" id="WP_073854852.1">
    <property type="nucleotide sequence ID" value="NZ_LVWA01000012.1"/>
</dbReference>
<evidence type="ECO:0000313" key="8">
    <source>
        <dbReference type="Proteomes" id="UP000186551"/>
    </source>
</evidence>
<gene>
    <name evidence="7" type="ORF">A3841_06400</name>
</gene>
<evidence type="ECO:0000313" key="7">
    <source>
        <dbReference type="EMBL" id="OKL38763.1"/>
    </source>
</evidence>
<keyword evidence="4" id="KW-0326">Glycosidase</keyword>
<dbReference type="GO" id="GO:0004348">
    <property type="term" value="F:glucosylceramidase activity"/>
    <property type="evidence" value="ECO:0007669"/>
    <property type="project" value="InterPro"/>
</dbReference>
<reference evidence="7 8" key="1">
    <citation type="submission" date="2016-03" db="EMBL/GenBank/DDBJ databases">
        <title>Genome sequence of Pontibacter sp. nov., of the family cytophagaceae, isolated from marine sediment of the Yellow Sea, China.</title>
        <authorList>
            <person name="Zhang G."/>
            <person name="Zhang R."/>
        </authorList>
    </citation>
    <scope>NUCLEOTIDE SEQUENCE [LARGE SCALE GENOMIC DNA]</scope>
    <source>
        <strain evidence="7 8">S10-8</strain>
    </source>
</reference>
<accession>A0A1Q5P977</accession>
<evidence type="ECO:0000256" key="1">
    <source>
        <dbReference type="ARBA" id="ARBA00005382"/>
    </source>
</evidence>
<dbReference type="Pfam" id="PF17189">
    <property type="entry name" value="Glyco_hydro_30C"/>
    <property type="match status" value="1"/>
</dbReference>
<dbReference type="Gene3D" id="2.60.40.1180">
    <property type="entry name" value="Golgi alpha-mannosidase II"/>
    <property type="match status" value="1"/>
</dbReference>
<feature type="domain" description="Glycosyl hydrolase family 30 beta sandwich" evidence="6">
    <location>
        <begin position="418"/>
        <end position="477"/>
    </location>
</feature>
<organism evidence="7 8">
    <name type="scientific">Pontibacter flavimaris</name>
    <dbReference type="NCBI Taxonomy" id="1797110"/>
    <lineage>
        <taxon>Bacteria</taxon>
        <taxon>Pseudomonadati</taxon>
        <taxon>Bacteroidota</taxon>
        <taxon>Cytophagia</taxon>
        <taxon>Cytophagales</taxon>
        <taxon>Hymenobacteraceae</taxon>
        <taxon>Pontibacter</taxon>
    </lineage>
</organism>
<dbReference type="PANTHER" id="PTHR11069:SF23">
    <property type="entry name" value="LYSOSOMAL ACID GLUCOSYLCERAMIDASE"/>
    <property type="match status" value="1"/>
</dbReference>
<proteinExistence type="inferred from homology"/>
<dbReference type="Pfam" id="PF02055">
    <property type="entry name" value="Glyco_hydro_30"/>
    <property type="match status" value="1"/>
</dbReference>
<dbReference type="InterPro" id="IPR033453">
    <property type="entry name" value="Glyco_hydro_30_TIM-barrel"/>
</dbReference>
<dbReference type="AlphaFoldDB" id="A0A1Q5P977"/>
<dbReference type="InterPro" id="IPR001139">
    <property type="entry name" value="Glyco_hydro_30"/>
</dbReference>
<dbReference type="GO" id="GO:0016020">
    <property type="term" value="C:membrane"/>
    <property type="evidence" value="ECO:0007669"/>
    <property type="project" value="GOC"/>
</dbReference>
<dbReference type="InterPro" id="IPR033452">
    <property type="entry name" value="GH30_C"/>
</dbReference>
<sequence>MKVSIHVHNIFRLLFILVAGWLTGCSDSEDAKPAPPPSASQVEFWLTNADKSVLFAKQHTSLNFKTTTNSNPTITIDTATTYQGIDGFGYTLTTGSAQVLSQMGNHDRAQLLEELFKYDAANIGISYLRLNLGSSDLSASVYSYNDRPAGQPDPELNYFSLEPDRGYYLPILKEILAINPNITLLASPWSPPAWMKTNDSPKGGSLKPEYYDAYAQYLVKYIQAMKQEGITIDALTVQNEPLHPGNNPSMYMSAGEQAIFIKNSIGPALRGAGLDTKLIIYDHNADRPDYPISILDDPEAKQYIDGAAFHLYGGTIDALSKVHAAHPDKNLYFTEQYTGAGGDFGGDLGWHVKNLIIGATRNWSRNVLEWNLVADQNNGPYTNGGCNTCLPAVTVGNTVTRNVSYYIIAHAAKFVRPGSVRVASNVIGSLQNVAFQTRDGKKVLIVLNEGSGAQTFNISYKGKAVTATLNGGSVGTYVW</sequence>
<evidence type="ECO:0000256" key="3">
    <source>
        <dbReference type="ARBA" id="ARBA00022801"/>
    </source>
</evidence>
<evidence type="ECO:0000256" key="4">
    <source>
        <dbReference type="RuleBase" id="RU361188"/>
    </source>
</evidence>
<keyword evidence="8" id="KW-1185">Reference proteome</keyword>
<dbReference type="EMBL" id="LVWA01000012">
    <property type="protein sequence ID" value="OKL38763.1"/>
    <property type="molecule type" value="Genomic_DNA"/>
</dbReference>
<evidence type="ECO:0000256" key="2">
    <source>
        <dbReference type="ARBA" id="ARBA00022729"/>
    </source>
</evidence>
<dbReference type="PANTHER" id="PTHR11069">
    <property type="entry name" value="GLUCOSYLCERAMIDASE"/>
    <property type="match status" value="1"/>
</dbReference>
<dbReference type="PROSITE" id="PS51257">
    <property type="entry name" value="PROKAR_LIPOPROTEIN"/>
    <property type="match status" value="1"/>
</dbReference>
<dbReference type="STRING" id="1797110.A3841_06400"/>
<protein>
    <submittedName>
        <fullName evidence="7">Glucosylceramidase</fullName>
    </submittedName>
</protein>
<evidence type="ECO:0000259" key="5">
    <source>
        <dbReference type="Pfam" id="PF02055"/>
    </source>
</evidence>
<dbReference type="GO" id="GO:0006680">
    <property type="term" value="P:glucosylceramide catabolic process"/>
    <property type="evidence" value="ECO:0007669"/>
    <property type="project" value="TreeGrafter"/>
</dbReference>
<dbReference type="Proteomes" id="UP000186551">
    <property type="component" value="Unassembled WGS sequence"/>
</dbReference>
<dbReference type="Gene3D" id="3.20.20.80">
    <property type="entry name" value="Glycosidases"/>
    <property type="match status" value="1"/>
</dbReference>
<keyword evidence="2" id="KW-0732">Signal</keyword>
<comment type="similarity">
    <text evidence="1 4">Belongs to the glycosyl hydrolase 30 family.</text>
</comment>
<dbReference type="OrthoDB" id="9806701at2"/>
<name>A0A1Q5P977_9BACT</name>
<dbReference type="InterPro" id="IPR017853">
    <property type="entry name" value="GH"/>
</dbReference>
<keyword evidence="3 4" id="KW-0378">Hydrolase</keyword>
<comment type="caution">
    <text evidence="7">The sequence shown here is derived from an EMBL/GenBank/DDBJ whole genome shotgun (WGS) entry which is preliminary data.</text>
</comment>
<dbReference type="SUPFAM" id="SSF51445">
    <property type="entry name" value="(Trans)glycosidases"/>
    <property type="match status" value="1"/>
</dbReference>
<dbReference type="SUPFAM" id="SSF51011">
    <property type="entry name" value="Glycosyl hydrolase domain"/>
    <property type="match status" value="1"/>
</dbReference>
<evidence type="ECO:0000259" key="6">
    <source>
        <dbReference type="Pfam" id="PF17189"/>
    </source>
</evidence>
<feature type="domain" description="Glycosyl hydrolase family 30 TIM-barrel" evidence="5">
    <location>
        <begin position="85"/>
        <end position="415"/>
    </location>
</feature>
<dbReference type="InterPro" id="IPR013780">
    <property type="entry name" value="Glyco_hydro_b"/>
</dbReference>